<accession>A0A2H3EA34</accession>
<keyword evidence="2" id="KW-1185">Reference proteome</keyword>
<evidence type="ECO:0000313" key="2">
    <source>
        <dbReference type="Proteomes" id="UP000217790"/>
    </source>
</evidence>
<dbReference type="AlphaFoldDB" id="A0A2H3EA34"/>
<protein>
    <recommendedName>
        <fullName evidence="3">F-box domain-containing protein</fullName>
    </recommendedName>
</protein>
<dbReference type="STRING" id="47427.A0A2H3EA34"/>
<gene>
    <name evidence="1" type="ORF">ARMGADRAFT_1070772</name>
</gene>
<sequence>MPPPPSHEIPTDMLYEILLQYGAKNLSFLWLNCRPVSRNFKDAVECVIVTKHLRKIWLHAEIGEADVELQFYVLDPTDSTNGPSLEFPNVIIQIRHDANDTMLPDFRYEFDPDPDIEFEVSFNWKGMYSHFFREQREAERRLDEYYQGIRAEAEAARVPLFQTSRGFRFLTFGVDHVRIGRAVRSERIRRNVLKNEGREVSGDDRSGSEKLEIKKRLVVILEDPYSDESCGEDDEDEDGNED</sequence>
<dbReference type="Proteomes" id="UP000217790">
    <property type="component" value="Unassembled WGS sequence"/>
</dbReference>
<proteinExistence type="predicted"/>
<reference evidence="2" key="1">
    <citation type="journal article" date="2017" name="Nat. Ecol. Evol.">
        <title>Genome expansion and lineage-specific genetic innovations in the forest pathogenic fungi Armillaria.</title>
        <authorList>
            <person name="Sipos G."/>
            <person name="Prasanna A.N."/>
            <person name="Walter M.C."/>
            <person name="O'Connor E."/>
            <person name="Balint B."/>
            <person name="Krizsan K."/>
            <person name="Kiss B."/>
            <person name="Hess J."/>
            <person name="Varga T."/>
            <person name="Slot J."/>
            <person name="Riley R."/>
            <person name="Boka B."/>
            <person name="Rigling D."/>
            <person name="Barry K."/>
            <person name="Lee J."/>
            <person name="Mihaltcheva S."/>
            <person name="LaButti K."/>
            <person name="Lipzen A."/>
            <person name="Waldron R."/>
            <person name="Moloney N.M."/>
            <person name="Sperisen C."/>
            <person name="Kredics L."/>
            <person name="Vagvoelgyi C."/>
            <person name="Patrignani A."/>
            <person name="Fitzpatrick D."/>
            <person name="Nagy I."/>
            <person name="Doyle S."/>
            <person name="Anderson J.B."/>
            <person name="Grigoriev I.V."/>
            <person name="Gueldener U."/>
            <person name="Muensterkoetter M."/>
            <person name="Nagy L.G."/>
        </authorList>
    </citation>
    <scope>NUCLEOTIDE SEQUENCE [LARGE SCALE GENOMIC DNA]</scope>
    <source>
        <strain evidence="2">Ar21-2</strain>
    </source>
</reference>
<dbReference type="EMBL" id="KZ293644">
    <property type="protein sequence ID" value="PBL04300.1"/>
    <property type="molecule type" value="Genomic_DNA"/>
</dbReference>
<dbReference type="OMA" id="PYSDESC"/>
<evidence type="ECO:0000313" key="1">
    <source>
        <dbReference type="EMBL" id="PBL04300.1"/>
    </source>
</evidence>
<evidence type="ECO:0008006" key="3">
    <source>
        <dbReference type="Google" id="ProtNLM"/>
    </source>
</evidence>
<name>A0A2H3EA34_ARMGA</name>
<organism evidence="1 2">
    <name type="scientific">Armillaria gallica</name>
    <name type="common">Bulbous honey fungus</name>
    <name type="synonym">Armillaria bulbosa</name>
    <dbReference type="NCBI Taxonomy" id="47427"/>
    <lineage>
        <taxon>Eukaryota</taxon>
        <taxon>Fungi</taxon>
        <taxon>Dikarya</taxon>
        <taxon>Basidiomycota</taxon>
        <taxon>Agaricomycotina</taxon>
        <taxon>Agaricomycetes</taxon>
        <taxon>Agaricomycetidae</taxon>
        <taxon>Agaricales</taxon>
        <taxon>Marasmiineae</taxon>
        <taxon>Physalacriaceae</taxon>
        <taxon>Armillaria</taxon>
    </lineage>
</organism>
<dbReference type="OrthoDB" id="2967395at2759"/>
<dbReference type="InParanoid" id="A0A2H3EA34"/>